<protein>
    <submittedName>
        <fullName evidence="1">Uncharacterized protein</fullName>
    </submittedName>
</protein>
<reference evidence="1" key="3">
    <citation type="journal article" date="2017" name="Nature">
        <title>Genome sequence of the progenitor of the wheat D genome Aegilops tauschii.</title>
        <authorList>
            <person name="Luo M.C."/>
            <person name="Gu Y.Q."/>
            <person name="Puiu D."/>
            <person name="Wang H."/>
            <person name="Twardziok S.O."/>
            <person name="Deal K.R."/>
            <person name="Huo N."/>
            <person name="Zhu T."/>
            <person name="Wang L."/>
            <person name="Wang Y."/>
            <person name="McGuire P.E."/>
            <person name="Liu S."/>
            <person name="Long H."/>
            <person name="Ramasamy R.K."/>
            <person name="Rodriguez J.C."/>
            <person name="Van S.L."/>
            <person name="Yuan L."/>
            <person name="Wang Z."/>
            <person name="Xia Z."/>
            <person name="Xiao L."/>
            <person name="Anderson O.D."/>
            <person name="Ouyang S."/>
            <person name="Liang Y."/>
            <person name="Zimin A.V."/>
            <person name="Pertea G."/>
            <person name="Qi P."/>
            <person name="Bennetzen J.L."/>
            <person name="Dai X."/>
            <person name="Dawson M.W."/>
            <person name="Muller H.G."/>
            <person name="Kugler K."/>
            <person name="Rivarola-Duarte L."/>
            <person name="Spannagl M."/>
            <person name="Mayer K.F.X."/>
            <person name="Lu F.H."/>
            <person name="Bevan M.W."/>
            <person name="Leroy P."/>
            <person name="Li P."/>
            <person name="You F.M."/>
            <person name="Sun Q."/>
            <person name="Liu Z."/>
            <person name="Lyons E."/>
            <person name="Wicker T."/>
            <person name="Salzberg S.L."/>
            <person name="Devos K.M."/>
            <person name="Dvorak J."/>
        </authorList>
    </citation>
    <scope>NUCLEOTIDE SEQUENCE [LARGE SCALE GENOMIC DNA]</scope>
    <source>
        <strain evidence="1">cv. AL8/78</strain>
    </source>
</reference>
<sequence length="107" mass="12350">MFSFELMPSATMTYSHCFIFQPENLPLTSDGHIKIAEFGSMMKHTVDTPIRVLPNSTRLHAMDVFLLIYWQQMILFYYIVQQQMSPRICITGTAYSTLRLAKHGSLV</sequence>
<proteinExistence type="predicted"/>
<name>A0A453K9Y5_AEGTS</name>
<organism evidence="1 2">
    <name type="scientific">Aegilops tauschii subsp. strangulata</name>
    <name type="common">Goatgrass</name>
    <dbReference type="NCBI Taxonomy" id="200361"/>
    <lineage>
        <taxon>Eukaryota</taxon>
        <taxon>Viridiplantae</taxon>
        <taxon>Streptophyta</taxon>
        <taxon>Embryophyta</taxon>
        <taxon>Tracheophyta</taxon>
        <taxon>Spermatophyta</taxon>
        <taxon>Magnoliopsida</taxon>
        <taxon>Liliopsida</taxon>
        <taxon>Poales</taxon>
        <taxon>Poaceae</taxon>
        <taxon>BOP clade</taxon>
        <taxon>Pooideae</taxon>
        <taxon>Triticodae</taxon>
        <taxon>Triticeae</taxon>
        <taxon>Triticinae</taxon>
        <taxon>Aegilops</taxon>
    </lineage>
</organism>
<evidence type="ECO:0000313" key="2">
    <source>
        <dbReference type="Proteomes" id="UP000015105"/>
    </source>
</evidence>
<reference evidence="2" key="1">
    <citation type="journal article" date="2014" name="Science">
        <title>Ancient hybridizations among the ancestral genomes of bread wheat.</title>
        <authorList>
            <consortium name="International Wheat Genome Sequencing Consortium,"/>
            <person name="Marcussen T."/>
            <person name="Sandve S.R."/>
            <person name="Heier L."/>
            <person name="Spannagl M."/>
            <person name="Pfeifer M."/>
            <person name="Jakobsen K.S."/>
            <person name="Wulff B.B."/>
            <person name="Steuernagel B."/>
            <person name="Mayer K.F."/>
            <person name="Olsen O.A."/>
        </authorList>
    </citation>
    <scope>NUCLEOTIDE SEQUENCE [LARGE SCALE GENOMIC DNA]</scope>
    <source>
        <strain evidence="2">cv. AL8/78</strain>
    </source>
</reference>
<dbReference type="Gramene" id="AET5Gv20353200.3">
    <property type="protein sequence ID" value="AET5Gv20353200.3"/>
    <property type="gene ID" value="AET5Gv20353200"/>
</dbReference>
<accession>A0A453K9Y5</accession>
<dbReference type="AlphaFoldDB" id="A0A453K9Y5"/>
<reference evidence="1" key="4">
    <citation type="submission" date="2019-03" db="UniProtKB">
        <authorList>
            <consortium name="EnsemblPlants"/>
        </authorList>
    </citation>
    <scope>IDENTIFICATION</scope>
</reference>
<evidence type="ECO:0000313" key="1">
    <source>
        <dbReference type="EnsemblPlants" id="AET5Gv20353200.3"/>
    </source>
</evidence>
<dbReference type="Proteomes" id="UP000015105">
    <property type="component" value="Chromosome 5D"/>
</dbReference>
<reference evidence="2" key="2">
    <citation type="journal article" date="2017" name="Nat. Plants">
        <title>The Aegilops tauschii genome reveals multiple impacts of transposons.</title>
        <authorList>
            <person name="Zhao G."/>
            <person name="Zou C."/>
            <person name="Li K."/>
            <person name="Wang K."/>
            <person name="Li T."/>
            <person name="Gao L."/>
            <person name="Zhang X."/>
            <person name="Wang H."/>
            <person name="Yang Z."/>
            <person name="Liu X."/>
            <person name="Jiang W."/>
            <person name="Mao L."/>
            <person name="Kong X."/>
            <person name="Jiao Y."/>
            <person name="Jia J."/>
        </authorList>
    </citation>
    <scope>NUCLEOTIDE SEQUENCE [LARGE SCALE GENOMIC DNA]</scope>
    <source>
        <strain evidence="2">cv. AL8/78</strain>
    </source>
</reference>
<keyword evidence="2" id="KW-1185">Reference proteome</keyword>
<reference evidence="1" key="5">
    <citation type="journal article" date="2021" name="G3 (Bethesda)">
        <title>Aegilops tauschii genome assembly Aet v5.0 features greater sequence contiguity and improved annotation.</title>
        <authorList>
            <person name="Wang L."/>
            <person name="Zhu T."/>
            <person name="Rodriguez J.C."/>
            <person name="Deal K.R."/>
            <person name="Dubcovsky J."/>
            <person name="McGuire P.E."/>
            <person name="Lux T."/>
            <person name="Spannagl M."/>
            <person name="Mayer K.F.X."/>
            <person name="Baldrich P."/>
            <person name="Meyers B.C."/>
            <person name="Huo N."/>
            <person name="Gu Y.Q."/>
            <person name="Zhou H."/>
            <person name="Devos K.M."/>
            <person name="Bennetzen J.L."/>
            <person name="Unver T."/>
            <person name="Budak H."/>
            <person name="Gulick P.J."/>
            <person name="Galiba G."/>
            <person name="Kalapos B."/>
            <person name="Nelson D.R."/>
            <person name="Li P."/>
            <person name="You F.M."/>
            <person name="Luo M.C."/>
            <person name="Dvorak J."/>
        </authorList>
    </citation>
    <scope>NUCLEOTIDE SEQUENCE [LARGE SCALE GENOMIC DNA]</scope>
    <source>
        <strain evidence="1">cv. AL8/78</strain>
    </source>
</reference>
<dbReference type="EnsemblPlants" id="AET5Gv20353200.3">
    <property type="protein sequence ID" value="AET5Gv20353200.3"/>
    <property type="gene ID" value="AET5Gv20353200"/>
</dbReference>